<evidence type="ECO:0000256" key="1">
    <source>
        <dbReference type="SAM" id="MobiDB-lite"/>
    </source>
</evidence>
<evidence type="ECO:0000313" key="2">
    <source>
        <dbReference type="EMBL" id="EDP10966.1"/>
    </source>
</evidence>
<dbReference type="HOGENOM" id="CLU_261896_0_0_9"/>
<evidence type="ECO:0000313" key="3">
    <source>
        <dbReference type="Proteomes" id="UP000004090"/>
    </source>
</evidence>
<dbReference type="SUPFAM" id="SSF49785">
    <property type="entry name" value="Galactose-binding domain-like"/>
    <property type="match status" value="1"/>
</dbReference>
<dbReference type="PANTHER" id="PTHR24637">
    <property type="entry name" value="COLLAGEN"/>
    <property type="match status" value="1"/>
</dbReference>
<dbReference type="eggNOG" id="COG4733">
    <property type="taxonomic scope" value="Bacteria"/>
</dbReference>
<feature type="region of interest" description="Disordered" evidence="1">
    <location>
        <begin position="419"/>
        <end position="465"/>
    </location>
</feature>
<accession>A8RD19</accession>
<dbReference type="Pfam" id="PF01391">
    <property type="entry name" value="Collagen"/>
    <property type="match status" value="1"/>
</dbReference>
<reference evidence="2 3" key="1">
    <citation type="submission" date="2007-09" db="EMBL/GenBank/DDBJ databases">
        <title>Draft genome sequence of Eubacterium dolichum (DSM 3991).</title>
        <authorList>
            <person name="Sudarsanam P."/>
            <person name="Ley R."/>
            <person name="Guruge J."/>
            <person name="Turnbaugh P.J."/>
            <person name="Mahowald M."/>
            <person name="Liep D."/>
            <person name="Gordon J."/>
        </authorList>
    </citation>
    <scope>NUCLEOTIDE SEQUENCE [LARGE SCALE GENOMIC DNA]</scope>
    <source>
        <strain evidence="2 3">DSM 3991</strain>
    </source>
</reference>
<dbReference type="EMBL" id="ABAW02000021">
    <property type="protein sequence ID" value="EDP10966.1"/>
    <property type="molecule type" value="Genomic_DNA"/>
</dbReference>
<name>A8RD19_9FIRM</name>
<gene>
    <name evidence="2" type="ORF">EUBDOL_01565</name>
</gene>
<dbReference type="InterPro" id="IPR008160">
    <property type="entry name" value="Collagen"/>
</dbReference>
<dbReference type="Gene3D" id="2.60.120.260">
    <property type="entry name" value="Galactose-binding domain-like"/>
    <property type="match status" value="1"/>
</dbReference>
<comment type="caution">
    <text evidence="2">The sequence shown here is derived from an EMBL/GenBank/DDBJ whole genome shotgun (WGS) entry which is preliminary data.</text>
</comment>
<protein>
    <submittedName>
        <fullName evidence="2">Carbohydrate binding domain protein</fullName>
    </submittedName>
</protein>
<feature type="compositionally biased region" description="Low complexity" evidence="1">
    <location>
        <begin position="428"/>
        <end position="450"/>
    </location>
</feature>
<reference evidence="2 3" key="2">
    <citation type="submission" date="2007-09" db="EMBL/GenBank/DDBJ databases">
        <authorList>
            <person name="Fulton L."/>
            <person name="Clifton S."/>
            <person name="Fulton B."/>
            <person name="Xu J."/>
            <person name="Minx P."/>
            <person name="Pepin K.H."/>
            <person name="Johnson M."/>
            <person name="Thiruvilangam P."/>
            <person name="Bhonagiri V."/>
            <person name="Nash W.E."/>
            <person name="Mardis E.R."/>
            <person name="Wilson R.K."/>
        </authorList>
    </citation>
    <scope>NUCLEOTIDE SEQUENCE [LARGE SCALE GENOMIC DNA]</scope>
    <source>
        <strain evidence="2 3">DSM 3991</strain>
    </source>
</reference>
<dbReference type="AlphaFoldDB" id="A8RD19"/>
<proteinExistence type="predicted"/>
<dbReference type="InterPro" id="IPR008979">
    <property type="entry name" value="Galactose-bd-like_sf"/>
</dbReference>
<sequence>MLGRCFLMFRLFINNEEYTDYIVSNPEISGQFVEDTIIGNTPSLALNLTLDNTDKIFDNLLDFPFVIKDEEKVIGSFFVVEAPERMTNQLYLEMYDSMSLTDIRYESKLKYPTTLRDQLDEMSRLLKMPIDYTAIPQDMVTRTVGMYDNTLSIRNHLSMIAEAYACNVYAKETGGLIFKKISSKTKHHITENDVEQFDKEMLEEFTISKVTFDDTVLLLEAGTNEKNTLYLTQDNMYIDDQKTVDYIYSVINGLSIYSVQDLKIAAVNDARLGDIIEFDGYFRYMVLDFKTTYLNGEYNIQEMNGRINTKNLETMQTTVPSDVKIKRLKVLVDQNETSLKILAQKQEGLNNKISEIEVTLDGIKTKVEDVKTSYLHIAYANSSDGVTGFSTTDSTNKLYIGQYTDFVKADSTDPKKYSWTKIKGETGPQGPKGEPGLQGLQGLQGPKGEQGIQGPKGEDGADGASGKTSYFHIKYSSVANPTTSSQMTETPSTYIGTYVDFEPTDSTDPSKYTWAQFKGSQGAKGEQGIPGTNGANGKTSYLHIAYANSADGKTGFSVSDSAGKLYIGQYTDFTQADSTDPTKYSWTKIKGETGATGATGKGIKTIANYYLASASGSGVTDATSGWTTTIQSISASKKYLWNYELITYTDNSTTKTTPCIIGTYGDKGQTGDAGAAGAAGVGISGITEYYQVSTSNTTAPTSWGTTVPTLTATNKYLWNYEKITYTNGTSKETAKRVIGVYGDKGNTGATGPQGIGVKSSTVTYQASTSGTTIPTGSWVSTIPTVAAGQYLWTRTIITYTNNKTTTSYSVGRMGQNGVNGSPGAAGKPGADGKGVKSTAITYQAGASQTSAPTGSWSTSIPKTTPALPYLWTRTVITYTDNTTSTSYSVSSTLDSVEIGGRNLLLNSNFKNANRNWALENVTASVIHDEIYNNTLAITHTKGDYGINSERIYQIRPNMFVVAHTTYSLSFYAKADSNLTLVQATGGTNNPKEFNLTTNWTKFTRIFDSGTVTGSLTFYLKTAGTYQLANVKLEKGNKATDWSPAPEDVQEDIKDSIDDATSAITEEYRSAIDQTSKQIEMMIESVRTETDANTESITAVSNQLQITTEMAQFVKTTTEKLQSVVDGKLSAEEVKEWARFDGASLELGASNSPFKAVLSNTELAFYQGDIKVARISNNELYILTAVILTSIKCGNFTLIDEGSLGFSLI</sequence>
<dbReference type="STRING" id="428127.EUBDOL_01565"/>
<dbReference type="Proteomes" id="UP000004090">
    <property type="component" value="Unassembled WGS sequence"/>
</dbReference>
<dbReference type="eggNOG" id="COG4926">
    <property type="taxonomic scope" value="Bacteria"/>
</dbReference>
<organism evidence="2 3">
    <name type="scientific">Amedibacillus dolichus DSM 3991</name>
    <dbReference type="NCBI Taxonomy" id="428127"/>
    <lineage>
        <taxon>Bacteria</taxon>
        <taxon>Bacillati</taxon>
        <taxon>Bacillota</taxon>
        <taxon>Erysipelotrichia</taxon>
        <taxon>Erysipelotrichales</taxon>
        <taxon>Erysipelotrichaceae</taxon>
        <taxon>Amedibacillus</taxon>
    </lineage>
</organism>
<dbReference type="Gene3D" id="1.20.5.320">
    <property type="entry name" value="6-Phosphogluconate Dehydrogenase, domain 3"/>
    <property type="match status" value="1"/>
</dbReference>